<organism evidence="1 2">
    <name type="scientific">Eretmocerus hayati</name>
    <dbReference type="NCBI Taxonomy" id="131215"/>
    <lineage>
        <taxon>Eukaryota</taxon>
        <taxon>Metazoa</taxon>
        <taxon>Ecdysozoa</taxon>
        <taxon>Arthropoda</taxon>
        <taxon>Hexapoda</taxon>
        <taxon>Insecta</taxon>
        <taxon>Pterygota</taxon>
        <taxon>Neoptera</taxon>
        <taxon>Endopterygota</taxon>
        <taxon>Hymenoptera</taxon>
        <taxon>Apocrita</taxon>
        <taxon>Proctotrupomorpha</taxon>
        <taxon>Chalcidoidea</taxon>
        <taxon>Aphelinidae</taxon>
        <taxon>Aphelininae</taxon>
        <taxon>Eretmocerus</taxon>
    </lineage>
</organism>
<keyword evidence="2" id="KW-1185">Reference proteome</keyword>
<protein>
    <submittedName>
        <fullName evidence="1">Uncharacterized protein</fullName>
    </submittedName>
</protein>
<dbReference type="EMBL" id="CM056742">
    <property type="protein sequence ID" value="KAJ8676636.1"/>
    <property type="molecule type" value="Genomic_DNA"/>
</dbReference>
<proteinExistence type="predicted"/>
<sequence length="136" mass="15274">MACPFSMIAQLGSKSSDDEDKYEGGAGSQKSKAAKQHHKKDEKLKPMRQSSVQIASSLLGEDIEDSEDTQTLNLKHLKAAVIMLTNPSVRLRTSFSISVTPRCGHLNYDDRKMKNRRACENSSIYQSENDYLQKSY</sequence>
<dbReference type="Proteomes" id="UP001239111">
    <property type="component" value="Chromosome 2"/>
</dbReference>
<name>A0ACC2P0N5_9HYME</name>
<reference evidence="1" key="1">
    <citation type="submission" date="2023-04" db="EMBL/GenBank/DDBJ databases">
        <title>A chromosome-level genome assembly of the parasitoid wasp Eretmocerus hayati.</title>
        <authorList>
            <person name="Zhong Y."/>
            <person name="Liu S."/>
            <person name="Liu Y."/>
        </authorList>
    </citation>
    <scope>NUCLEOTIDE SEQUENCE</scope>
    <source>
        <strain evidence="1">ZJU_SS_LIU_2023</strain>
    </source>
</reference>
<evidence type="ECO:0000313" key="1">
    <source>
        <dbReference type="EMBL" id="KAJ8676636.1"/>
    </source>
</evidence>
<evidence type="ECO:0000313" key="2">
    <source>
        <dbReference type="Proteomes" id="UP001239111"/>
    </source>
</evidence>
<accession>A0ACC2P0N5</accession>
<comment type="caution">
    <text evidence="1">The sequence shown here is derived from an EMBL/GenBank/DDBJ whole genome shotgun (WGS) entry which is preliminary data.</text>
</comment>
<gene>
    <name evidence="1" type="ORF">QAD02_012423</name>
</gene>